<dbReference type="EMBL" id="GBEZ01027540">
    <property type="protein sequence ID" value="JAC59786.1"/>
    <property type="molecule type" value="Transcribed_RNA"/>
</dbReference>
<evidence type="ECO:0000313" key="1">
    <source>
        <dbReference type="EMBL" id="JAC59786.1"/>
    </source>
</evidence>
<gene>
    <name evidence="1" type="ORF">TSPGSL018_30623</name>
</gene>
<dbReference type="AlphaFoldDB" id="A0A061QN33"/>
<organism evidence="1">
    <name type="scientific">Tetraselmis sp. GSL018</name>
    <dbReference type="NCBI Taxonomy" id="582737"/>
    <lineage>
        <taxon>Eukaryota</taxon>
        <taxon>Viridiplantae</taxon>
        <taxon>Chlorophyta</taxon>
        <taxon>core chlorophytes</taxon>
        <taxon>Chlorodendrophyceae</taxon>
        <taxon>Chlorodendrales</taxon>
        <taxon>Chlorodendraceae</taxon>
        <taxon>Tetraselmis</taxon>
    </lineage>
</organism>
<name>A0A061QN33_9CHLO</name>
<accession>A0A061QN33</accession>
<feature type="non-terminal residue" evidence="1">
    <location>
        <position position="1"/>
    </location>
</feature>
<reference evidence="1" key="1">
    <citation type="submission" date="2014-05" db="EMBL/GenBank/DDBJ databases">
        <title>The transcriptome of the halophilic microalga Tetraselmis sp. GSL018 isolated from the Great Salt Lake, Utah.</title>
        <authorList>
            <person name="Jinkerson R.E."/>
            <person name="D'Adamo S."/>
            <person name="Posewitz M.C."/>
        </authorList>
    </citation>
    <scope>NUCLEOTIDE SEQUENCE</scope>
    <source>
        <strain evidence="1">GSL018</strain>
    </source>
</reference>
<protein>
    <submittedName>
        <fullName evidence="1">Uncharacterized protein</fullName>
    </submittedName>
</protein>
<feature type="non-terminal residue" evidence="1">
    <location>
        <position position="71"/>
    </location>
</feature>
<proteinExistence type="predicted"/>
<sequence length="71" mass="7383">CRVGCAKGGWGRNSLFYWFRPSQNGMGTCLETRSRQETSGGGAAQAAKSCGAGLSQDSQAHAQVRVCSGLS</sequence>